<dbReference type="InParanoid" id="A0A7M7T3Y2"/>
<dbReference type="Pfam" id="PF22456">
    <property type="entry name" value="PqqF-like_C_4"/>
    <property type="match status" value="1"/>
</dbReference>
<dbReference type="InterPro" id="IPR001431">
    <property type="entry name" value="Pept_M16_Zn_BS"/>
</dbReference>
<dbReference type="InterPro" id="IPR007863">
    <property type="entry name" value="Peptidase_M16_C"/>
</dbReference>
<dbReference type="FunCoup" id="A0A7M7T3Y2">
    <property type="interactions" value="451"/>
</dbReference>
<dbReference type="Proteomes" id="UP000007110">
    <property type="component" value="Unassembled WGS sequence"/>
</dbReference>
<dbReference type="OrthoDB" id="4953at2759"/>
<comment type="similarity">
    <text evidence="1 7">Belongs to the peptidase M16 family.</text>
</comment>
<evidence type="ECO:0000256" key="1">
    <source>
        <dbReference type="ARBA" id="ARBA00007261"/>
    </source>
</evidence>
<sequence>MDKHSGVESGQPSVNKSPNDKKDYRVVKLDNGITALLIKDVDNTNSKEDDEHDDEEQEMEEEETEGGDGAGLEGGDGNLSVKRRKQESSGTDDGEMEEEQEEEEEEELEGGDEEEEEGEESSQRKKPKKQSKMAAAALCVGIGSFSDPDDIPGFAHFLEHMVFMGSAKYPDENAFDAFITKHGGSDNASTGFDKTVFQFEVQRKHFQEGLDRFAQFFTEPLLKEDSTDRELEAVDSEFQMSVQNDFHRKQQMMSVFCREGHPMGKFTWGNSKSLKLDPASKSINVHERLKEFRKRMYSAHYMTLVVQSRDSLDDLELWVREAFSNVQNNSLERPSFTSCGQPFQHEKFHKLYKVVPVQDQHTLDLTWSMPSQQKHYRCKPLHYLGWLLGHEGKGSIMALLKKRALALRLYCGNSESSTEHNETYAAFSFNIVLSDEGLKRVDEVLVIIFQYINMLLKEGPQKRIFDEIKIVDDNVFRFFSEMDPIDNVEDMSERMHLYPTEEYITGPLIQTEYNEQLIRECTNHLSPETANIIISSKEFVGKTDQKEEWFGTEFIVQDVPTEWKAKMKNAGLNPDLYLPTPNKFIATEFDLNKPDVPDTDYPTCILDTEHSKLWYRRDTKFSMPRASMYFHFMTPLVNLSPKHAVTFDLFVCLLEHQLTETAYEAEAAELSYTLKALESGLEIKLYGFNHKLPLLFETIVDVIANFTFSQEMFVAVKENLKNSYHNYILKPAKVCRDLRLSILQKVKWTAMDKDRVVQAVSSTDVMNTAKDFRSRFFFEAMVQGNFSSKEFISLEQYLREKLSFAPIPESERPVTRVMGVPGGCHTLRWKAYNQSDANTVITNYFQAGPGTVRSLSVLDALMTVMEEPCFNILRTQEQLGYTVNASMRNTFGILGFAISVNTQANKFSASYVDGCMDAFLATFSDQLDQMSKEDFRTQVEGLINILQCEDSSLLEESDRNWSYVLNQEYTFDRIHKKVEVLRCLTLADIKTCFREHIQGGTNFRKLSVQVIGYGEHEKSNPINASTNGDTEVDDIAITSANQIADEIDAANQGSVHSKLDQSESRVLPQDEGVSGACIADIRTFKQDLSVLPISKIDR</sequence>
<feature type="domain" description="Coenzyme PQQ synthesis protein F-like C-terminal lobe" evidence="12">
    <location>
        <begin position="862"/>
        <end position="961"/>
    </location>
</feature>
<feature type="domain" description="Peptidase M16 middle/third" evidence="11">
    <location>
        <begin position="476"/>
        <end position="753"/>
    </location>
</feature>
<dbReference type="Pfam" id="PF05193">
    <property type="entry name" value="Peptidase_M16_C"/>
    <property type="match status" value="1"/>
</dbReference>
<keyword evidence="5" id="KW-0862">Zinc</keyword>
<keyword evidence="14" id="KW-1185">Reference proteome</keyword>
<dbReference type="FunFam" id="3.30.830.10:FF:000005">
    <property type="entry name" value="nardilysin isoform X1"/>
    <property type="match status" value="1"/>
</dbReference>
<evidence type="ECO:0000259" key="11">
    <source>
        <dbReference type="Pfam" id="PF16187"/>
    </source>
</evidence>
<dbReference type="InterPro" id="IPR054734">
    <property type="entry name" value="PqqF-like_C_4"/>
</dbReference>
<evidence type="ECO:0000256" key="5">
    <source>
        <dbReference type="ARBA" id="ARBA00022833"/>
    </source>
</evidence>
<evidence type="ECO:0000256" key="4">
    <source>
        <dbReference type="ARBA" id="ARBA00022801"/>
    </source>
</evidence>
<feature type="compositionally biased region" description="Gly residues" evidence="8">
    <location>
        <begin position="67"/>
        <end position="77"/>
    </location>
</feature>
<dbReference type="InterPro" id="IPR011249">
    <property type="entry name" value="Metalloenz_LuxS/M16"/>
</dbReference>
<dbReference type="Gene3D" id="3.30.830.10">
    <property type="entry name" value="Metalloenzyme, LuxS/M16 peptidase-like"/>
    <property type="match status" value="4"/>
</dbReference>
<dbReference type="KEGG" id="spu:583323"/>
<dbReference type="GO" id="GO:0006508">
    <property type="term" value="P:proteolysis"/>
    <property type="evidence" value="ECO:0007669"/>
    <property type="project" value="UniProtKB-KW"/>
</dbReference>
<evidence type="ECO:0008006" key="15">
    <source>
        <dbReference type="Google" id="ProtNLM"/>
    </source>
</evidence>
<dbReference type="InterPro" id="IPR011765">
    <property type="entry name" value="Pept_M16_N"/>
</dbReference>
<dbReference type="SUPFAM" id="SSF63411">
    <property type="entry name" value="LuxS/MPP-like metallohydrolase"/>
    <property type="match status" value="4"/>
</dbReference>
<dbReference type="EnsemblMetazoa" id="XM_030996221">
    <property type="protein sequence ID" value="XP_030852081"/>
    <property type="gene ID" value="LOC583323"/>
</dbReference>
<dbReference type="PROSITE" id="PS00143">
    <property type="entry name" value="INSULINASE"/>
    <property type="match status" value="1"/>
</dbReference>
<dbReference type="OMA" id="INQVMEH"/>
<evidence type="ECO:0000256" key="7">
    <source>
        <dbReference type="RuleBase" id="RU004447"/>
    </source>
</evidence>
<name>A0A7M7T3Y2_STRPU</name>
<keyword evidence="3" id="KW-0479">Metal-binding</keyword>
<dbReference type="AlphaFoldDB" id="A0A7M7T3Y2"/>
<dbReference type="PANTHER" id="PTHR43690:SF18">
    <property type="entry name" value="INSULIN-DEGRADING ENZYME-RELATED"/>
    <property type="match status" value="1"/>
</dbReference>
<evidence type="ECO:0000259" key="10">
    <source>
        <dbReference type="Pfam" id="PF05193"/>
    </source>
</evidence>
<evidence type="ECO:0000256" key="6">
    <source>
        <dbReference type="ARBA" id="ARBA00023049"/>
    </source>
</evidence>
<dbReference type="Pfam" id="PF00675">
    <property type="entry name" value="Peptidase_M16"/>
    <property type="match status" value="1"/>
</dbReference>
<keyword evidence="2" id="KW-0645">Protease</keyword>
<evidence type="ECO:0000259" key="9">
    <source>
        <dbReference type="Pfam" id="PF00675"/>
    </source>
</evidence>
<evidence type="ECO:0000313" key="14">
    <source>
        <dbReference type="Proteomes" id="UP000007110"/>
    </source>
</evidence>
<dbReference type="InterPro" id="IPR050626">
    <property type="entry name" value="Peptidase_M16"/>
</dbReference>
<feature type="domain" description="Peptidase M16 C-terminal" evidence="10">
    <location>
        <begin position="286"/>
        <end position="469"/>
    </location>
</feature>
<reference evidence="13" key="2">
    <citation type="submission" date="2021-01" db="UniProtKB">
        <authorList>
            <consortium name="EnsemblMetazoa"/>
        </authorList>
    </citation>
    <scope>IDENTIFICATION</scope>
</reference>
<evidence type="ECO:0000256" key="8">
    <source>
        <dbReference type="SAM" id="MobiDB-lite"/>
    </source>
</evidence>
<dbReference type="GO" id="GO:0004222">
    <property type="term" value="F:metalloendopeptidase activity"/>
    <property type="evidence" value="ECO:0007669"/>
    <property type="project" value="InterPro"/>
</dbReference>
<keyword evidence="6" id="KW-0482">Metalloprotease</keyword>
<evidence type="ECO:0000256" key="2">
    <source>
        <dbReference type="ARBA" id="ARBA00022670"/>
    </source>
</evidence>
<feature type="compositionally biased region" description="Acidic residues" evidence="8">
    <location>
        <begin position="90"/>
        <end position="120"/>
    </location>
</feature>
<organism evidence="13 14">
    <name type="scientific">Strongylocentrotus purpuratus</name>
    <name type="common">Purple sea urchin</name>
    <dbReference type="NCBI Taxonomy" id="7668"/>
    <lineage>
        <taxon>Eukaryota</taxon>
        <taxon>Metazoa</taxon>
        <taxon>Echinodermata</taxon>
        <taxon>Eleutherozoa</taxon>
        <taxon>Echinozoa</taxon>
        <taxon>Echinoidea</taxon>
        <taxon>Euechinoidea</taxon>
        <taxon>Echinacea</taxon>
        <taxon>Camarodonta</taxon>
        <taxon>Echinidea</taxon>
        <taxon>Strongylocentrotidae</taxon>
        <taxon>Strongylocentrotus</taxon>
    </lineage>
</organism>
<reference evidence="14" key="1">
    <citation type="submission" date="2015-02" db="EMBL/GenBank/DDBJ databases">
        <title>Genome sequencing for Strongylocentrotus purpuratus.</title>
        <authorList>
            <person name="Murali S."/>
            <person name="Liu Y."/>
            <person name="Vee V."/>
            <person name="English A."/>
            <person name="Wang M."/>
            <person name="Skinner E."/>
            <person name="Han Y."/>
            <person name="Muzny D.M."/>
            <person name="Worley K.C."/>
            <person name="Gibbs R.A."/>
        </authorList>
    </citation>
    <scope>NUCLEOTIDE SEQUENCE</scope>
</reference>
<feature type="compositionally biased region" description="Polar residues" evidence="8">
    <location>
        <begin position="8"/>
        <end position="17"/>
    </location>
</feature>
<keyword evidence="4" id="KW-0378">Hydrolase</keyword>
<dbReference type="GO" id="GO:0005737">
    <property type="term" value="C:cytoplasm"/>
    <property type="evidence" value="ECO:0007669"/>
    <property type="project" value="UniProtKB-ARBA"/>
</dbReference>
<feature type="compositionally biased region" description="Acidic residues" evidence="8">
    <location>
        <begin position="50"/>
        <end position="66"/>
    </location>
</feature>
<dbReference type="Pfam" id="PF16187">
    <property type="entry name" value="Peptidase_M16_M"/>
    <property type="match status" value="1"/>
</dbReference>
<dbReference type="RefSeq" id="XP_030852081.1">
    <property type="nucleotide sequence ID" value="XM_030996221.1"/>
</dbReference>
<feature type="compositionally biased region" description="Basic and acidic residues" evidence="8">
    <location>
        <begin position="18"/>
        <end position="28"/>
    </location>
</feature>
<dbReference type="InterPro" id="IPR032632">
    <property type="entry name" value="Peptidase_M16_M"/>
</dbReference>
<proteinExistence type="inferred from homology"/>
<evidence type="ECO:0000259" key="12">
    <source>
        <dbReference type="Pfam" id="PF22456"/>
    </source>
</evidence>
<feature type="domain" description="Peptidase M16 N-terminal" evidence="9">
    <location>
        <begin position="129"/>
        <end position="248"/>
    </location>
</feature>
<protein>
    <recommendedName>
        <fullName evidence="15">Nardilysin</fullName>
    </recommendedName>
</protein>
<accession>A0A7M7T3Y2</accession>
<dbReference type="PANTHER" id="PTHR43690">
    <property type="entry name" value="NARDILYSIN"/>
    <property type="match status" value="1"/>
</dbReference>
<dbReference type="GO" id="GO:0046872">
    <property type="term" value="F:metal ion binding"/>
    <property type="evidence" value="ECO:0007669"/>
    <property type="project" value="UniProtKB-KW"/>
</dbReference>
<evidence type="ECO:0000256" key="3">
    <source>
        <dbReference type="ARBA" id="ARBA00022723"/>
    </source>
</evidence>
<feature type="compositionally biased region" description="Basic and acidic residues" evidence="8">
    <location>
        <begin position="39"/>
        <end position="49"/>
    </location>
</feature>
<feature type="region of interest" description="Disordered" evidence="8">
    <location>
        <begin position="1"/>
        <end position="130"/>
    </location>
</feature>
<dbReference type="GeneID" id="583323"/>
<evidence type="ECO:0000313" key="13">
    <source>
        <dbReference type="EnsemblMetazoa" id="XP_030852081"/>
    </source>
</evidence>